<gene>
    <name evidence="3" type="ORF">EVOR1521_LOCUS14418</name>
</gene>
<dbReference type="EMBL" id="CAUJNA010001713">
    <property type="protein sequence ID" value="CAJ1388591.1"/>
    <property type="molecule type" value="Genomic_DNA"/>
</dbReference>
<dbReference type="Proteomes" id="UP001178507">
    <property type="component" value="Unassembled WGS sequence"/>
</dbReference>
<keyword evidence="1" id="KW-0472">Membrane</keyword>
<evidence type="ECO:0000313" key="3">
    <source>
        <dbReference type="EMBL" id="CAJ1388591.1"/>
    </source>
</evidence>
<feature type="non-terminal residue" evidence="3">
    <location>
        <position position="760"/>
    </location>
</feature>
<dbReference type="InterPro" id="IPR029052">
    <property type="entry name" value="Metallo-depent_PP-like"/>
</dbReference>
<protein>
    <recommendedName>
        <fullName evidence="2">Calcineurin-like phosphoesterase domain-containing protein</fullName>
    </recommendedName>
</protein>
<dbReference type="SUPFAM" id="SSF56300">
    <property type="entry name" value="Metallo-dependent phosphatases"/>
    <property type="match status" value="1"/>
</dbReference>
<accession>A0AA36N3W2</accession>
<proteinExistence type="predicted"/>
<evidence type="ECO:0000259" key="2">
    <source>
        <dbReference type="Pfam" id="PF00149"/>
    </source>
</evidence>
<comment type="caution">
    <text evidence="3">The sequence shown here is derived from an EMBL/GenBank/DDBJ whole genome shotgun (WGS) entry which is preliminary data.</text>
</comment>
<dbReference type="Gene3D" id="3.60.21.10">
    <property type="match status" value="1"/>
</dbReference>
<dbReference type="InterPro" id="IPR004843">
    <property type="entry name" value="Calcineurin-like_PHP"/>
</dbReference>
<evidence type="ECO:0000313" key="4">
    <source>
        <dbReference type="Proteomes" id="UP001178507"/>
    </source>
</evidence>
<keyword evidence="1" id="KW-0812">Transmembrane</keyword>
<dbReference type="Pfam" id="PF00149">
    <property type="entry name" value="Metallophos"/>
    <property type="match status" value="1"/>
</dbReference>
<organism evidence="3 4">
    <name type="scientific">Effrenium voratum</name>
    <dbReference type="NCBI Taxonomy" id="2562239"/>
    <lineage>
        <taxon>Eukaryota</taxon>
        <taxon>Sar</taxon>
        <taxon>Alveolata</taxon>
        <taxon>Dinophyceae</taxon>
        <taxon>Suessiales</taxon>
        <taxon>Symbiodiniaceae</taxon>
        <taxon>Effrenium</taxon>
    </lineage>
</organism>
<keyword evidence="1" id="KW-1133">Transmembrane helix</keyword>
<keyword evidence="4" id="KW-1185">Reference proteome</keyword>
<dbReference type="GO" id="GO:0016787">
    <property type="term" value="F:hydrolase activity"/>
    <property type="evidence" value="ECO:0007669"/>
    <property type="project" value="InterPro"/>
</dbReference>
<evidence type="ECO:0000256" key="1">
    <source>
        <dbReference type="SAM" id="Phobius"/>
    </source>
</evidence>
<feature type="domain" description="Calcineurin-like phosphoesterase" evidence="2">
    <location>
        <begin position="27"/>
        <end position="303"/>
    </location>
</feature>
<feature type="transmembrane region" description="Helical" evidence="1">
    <location>
        <begin position="501"/>
        <end position="520"/>
    </location>
</feature>
<reference evidence="3" key="1">
    <citation type="submission" date="2023-08" db="EMBL/GenBank/DDBJ databases">
        <authorList>
            <person name="Chen Y."/>
            <person name="Shah S."/>
            <person name="Dougan E. K."/>
            <person name="Thang M."/>
            <person name="Chan C."/>
        </authorList>
    </citation>
    <scope>NUCLEOTIDE SEQUENCE</scope>
</reference>
<feature type="transmembrane region" description="Helical" evidence="1">
    <location>
        <begin position="476"/>
        <end position="495"/>
    </location>
</feature>
<sequence>CSAERGFHQMHMALTQDENASTVGIPLKVLVFSDVHGSCKKDGSMISASTHIDEFKASKAAEKIATTDAHIILFGGDSTLIPNTIMCEDSNFEELNVFLDWFITIQPGKLKVFIPGNHDVCLDESSTADDAGQTKKTRREALFAKMANNNIYYIGAAGWLEVPLGGEVSFKVLASGMSQGRPPGMTQFAEGFGLSETGPFGPEKLGGKIFGACLGAFQYCPATGAETSNVDCADTVQKVTEMIQEASGRLGNEADLALMHGPPENLGVKFGPGGGTGPTGQMADAIMKPLLVKNGVLRVGHYHPTSDWTEGHRTQTLTCAADGCSGAVEMKFVSVKAQRPEICDYPSADDAMHVPDEHTFAHLQVTQLGVPTNYGNVVNRLTQEVTGKYTWTGPTFQEAETTRMYKVVERHGKNVIQPVLGWRPERFEHEGEALRFARQNGQMACNDPFLTNVQADYKTASPVAWTRREHLVTREVGLLIFVPWFCYVLLLVTFALPPPGIFWNILAFLAWSLVCLGAGTSYDLQRRQGTPIYKLLTITVLISCLAGPLVGHHIFVTEMSGYWMHKSGVTYKDVVPSKHADAFQDAGIIDFAASAQLDLRKSFGVRAFGETETYCVAPVVDAAQPGAVSFFAAGVDCCEPRRSFLCGDALKPSARTGVVLPSSASSYNAARWDRFHDAATRAAKVHGWQLPERPIFLRWFEDAEAVQSELAHRGLVEAFIQSFAGLCASTVMAMWLHWSLTYYAREGEAKAEARRSVTGC</sequence>
<name>A0AA36N3W2_9DINO</name>
<feature type="transmembrane region" description="Helical" evidence="1">
    <location>
        <begin position="532"/>
        <end position="555"/>
    </location>
</feature>
<dbReference type="AlphaFoldDB" id="A0AA36N3W2"/>